<proteinExistence type="predicted"/>
<keyword evidence="2" id="KW-1185">Reference proteome</keyword>
<reference evidence="1" key="1">
    <citation type="submission" date="2022-08" db="EMBL/GenBank/DDBJ databases">
        <title>Genome Sequence of Fusarium decemcellulare.</title>
        <authorList>
            <person name="Buettner E."/>
        </authorList>
    </citation>
    <scope>NUCLEOTIDE SEQUENCE</scope>
    <source>
        <strain evidence="1">Babe19</strain>
    </source>
</reference>
<evidence type="ECO:0000313" key="1">
    <source>
        <dbReference type="EMBL" id="KAJ3525811.1"/>
    </source>
</evidence>
<dbReference type="EMBL" id="JANRMS010001846">
    <property type="protein sequence ID" value="KAJ3525811.1"/>
    <property type="molecule type" value="Genomic_DNA"/>
</dbReference>
<dbReference type="Proteomes" id="UP001148629">
    <property type="component" value="Unassembled WGS sequence"/>
</dbReference>
<comment type="caution">
    <text evidence="1">The sequence shown here is derived from an EMBL/GenBank/DDBJ whole genome shotgun (WGS) entry which is preliminary data.</text>
</comment>
<accession>A0ACC1RUP2</accession>
<evidence type="ECO:0000313" key="2">
    <source>
        <dbReference type="Proteomes" id="UP001148629"/>
    </source>
</evidence>
<sequence length="384" mass="41902">MREEHPDINTTATTSISHLNHFNTLHKSLQIQQFIENSFKHSKCPSTPQLTATPKAPADARPTALQIVQDEGLVGNLSGISVFITGANQGVGLETARAFHATGATVFLGVRDHAKGQQAIEDIQAADPANKAPLHSVEMSLDSFDSVRKGAKALLDQTKKLNILVLNAGVMYTPEGRTADGFETQFGINHLGHFLLFQLLKPALLAATTPLFNSRVVCVASMGHRAGEVRFHDFNFDEPGSYDPWVSYGQSKTANIYMVNEIEKRYGNQGLHALSLHPGGVLTNLHRYIVDPEIVSIMSRDEGLKRRIKSPAQGAATTLYAALSKEWEGRGGRYLYDCHEAGPADPNSGTMSTDNGYAPWAYDEEKAAKLWVESCKMIGVEADD</sequence>
<name>A0ACC1RUP2_9HYPO</name>
<protein>
    <submittedName>
        <fullName evidence="1">Uncharacterized protein</fullName>
    </submittedName>
</protein>
<organism evidence="1 2">
    <name type="scientific">Fusarium decemcellulare</name>
    <dbReference type="NCBI Taxonomy" id="57161"/>
    <lineage>
        <taxon>Eukaryota</taxon>
        <taxon>Fungi</taxon>
        <taxon>Dikarya</taxon>
        <taxon>Ascomycota</taxon>
        <taxon>Pezizomycotina</taxon>
        <taxon>Sordariomycetes</taxon>
        <taxon>Hypocreomycetidae</taxon>
        <taxon>Hypocreales</taxon>
        <taxon>Nectriaceae</taxon>
        <taxon>Fusarium</taxon>
        <taxon>Fusarium decemcellulare species complex</taxon>
    </lineage>
</organism>
<gene>
    <name evidence="1" type="ORF">NM208_g11480</name>
</gene>